<feature type="region of interest" description="Disordered" evidence="1">
    <location>
        <begin position="384"/>
        <end position="418"/>
    </location>
</feature>
<comment type="caution">
    <text evidence="2">The sequence shown here is derived from an EMBL/GenBank/DDBJ whole genome shotgun (WGS) entry which is preliminary data.</text>
</comment>
<protein>
    <submittedName>
        <fullName evidence="2">Uncharacterized protein</fullName>
    </submittedName>
</protein>
<dbReference type="OrthoDB" id="3268838at2759"/>
<dbReference type="EMBL" id="MU158072">
    <property type="protein sequence ID" value="KAF9521419.1"/>
    <property type="molecule type" value="Genomic_DNA"/>
</dbReference>
<evidence type="ECO:0000256" key="1">
    <source>
        <dbReference type="SAM" id="MobiDB-lite"/>
    </source>
</evidence>
<feature type="region of interest" description="Disordered" evidence="1">
    <location>
        <begin position="428"/>
        <end position="447"/>
    </location>
</feature>
<organism evidence="2 3">
    <name type="scientific">Crepidotus variabilis</name>
    <dbReference type="NCBI Taxonomy" id="179855"/>
    <lineage>
        <taxon>Eukaryota</taxon>
        <taxon>Fungi</taxon>
        <taxon>Dikarya</taxon>
        <taxon>Basidiomycota</taxon>
        <taxon>Agaricomycotina</taxon>
        <taxon>Agaricomycetes</taxon>
        <taxon>Agaricomycetidae</taxon>
        <taxon>Agaricales</taxon>
        <taxon>Agaricineae</taxon>
        <taxon>Crepidotaceae</taxon>
        <taxon>Crepidotus</taxon>
    </lineage>
</organism>
<gene>
    <name evidence="2" type="ORF">CPB83DRAFT_900752</name>
</gene>
<dbReference type="AlphaFoldDB" id="A0A9P6BBG4"/>
<sequence>MWKKTARSKLAQPPITDLKLQGVSYTNRAIKLDFGALHFQLAYLTHISIQVFSRDIWEASVAPKKKTVGVLASLRVKSYDIFKHVFYQDRGYLVVRWIESRSKSLRDGLACEVIRGDGGKVWGGVGVYTVSELFFDAGICPYLSEQEVFDSPSQTARLCEALWTFADKSHCELLSLLCPCIMDGLLAPDKAQQLDYARWLHVYAKDRSKLTPRMADLCDRYKMSTKQNASSMALLLTNSAKPSLGHLVFGQSKWNTLALGEEAGKSDNPLTEYLIGKGLIDSPTNLDDDSYNLLWDLTPLASLCWRSTFVARGIFKSSRQIWSITPIFPDQRRSRENIEESNFSILDEIEGKTRQNMLFSSIVNSPGNSVAIGPLEYCEKVAEASEEEINSDSDEVESDEFALRHDYPDFSSRPQSASPDLLLLSTASSYPMSSSSPAPSSQSSLSISTSFWLEREKKT</sequence>
<evidence type="ECO:0000313" key="2">
    <source>
        <dbReference type="EMBL" id="KAF9521419.1"/>
    </source>
</evidence>
<feature type="compositionally biased region" description="Acidic residues" evidence="1">
    <location>
        <begin position="384"/>
        <end position="400"/>
    </location>
</feature>
<proteinExistence type="predicted"/>
<keyword evidence="3" id="KW-1185">Reference proteome</keyword>
<dbReference type="Proteomes" id="UP000807306">
    <property type="component" value="Unassembled WGS sequence"/>
</dbReference>
<evidence type="ECO:0000313" key="3">
    <source>
        <dbReference type="Proteomes" id="UP000807306"/>
    </source>
</evidence>
<name>A0A9P6BBG4_9AGAR</name>
<accession>A0A9P6BBG4</accession>
<reference evidence="2" key="1">
    <citation type="submission" date="2020-11" db="EMBL/GenBank/DDBJ databases">
        <authorList>
            <consortium name="DOE Joint Genome Institute"/>
            <person name="Ahrendt S."/>
            <person name="Riley R."/>
            <person name="Andreopoulos W."/>
            <person name="Labutti K."/>
            <person name="Pangilinan J."/>
            <person name="Ruiz-Duenas F.J."/>
            <person name="Barrasa J.M."/>
            <person name="Sanchez-Garcia M."/>
            <person name="Camarero S."/>
            <person name="Miyauchi S."/>
            <person name="Serrano A."/>
            <person name="Linde D."/>
            <person name="Babiker R."/>
            <person name="Drula E."/>
            <person name="Ayuso-Fernandez I."/>
            <person name="Pacheco R."/>
            <person name="Padilla G."/>
            <person name="Ferreira P."/>
            <person name="Barriuso J."/>
            <person name="Kellner H."/>
            <person name="Castanera R."/>
            <person name="Alfaro M."/>
            <person name="Ramirez L."/>
            <person name="Pisabarro A.G."/>
            <person name="Kuo A."/>
            <person name="Tritt A."/>
            <person name="Lipzen A."/>
            <person name="He G."/>
            <person name="Yan M."/>
            <person name="Ng V."/>
            <person name="Cullen D."/>
            <person name="Martin F."/>
            <person name="Rosso M.-N."/>
            <person name="Henrissat B."/>
            <person name="Hibbett D."/>
            <person name="Martinez A.T."/>
            <person name="Grigoriev I.V."/>
        </authorList>
    </citation>
    <scope>NUCLEOTIDE SEQUENCE</scope>
    <source>
        <strain evidence="2">CBS 506.95</strain>
    </source>
</reference>